<dbReference type="EMBL" id="RBIL01000001">
    <property type="protein sequence ID" value="RKQ91518.1"/>
    <property type="molecule type" value="Genomic_DNA"/>
</dbReference>
<dbReference type="Proteomes" id="UP000278962">
    <property type="component" value="Unassembled WGS sequence"/>
</dbReference>
<evidence type="ECO:0000256" key="1">
    <source>
        <dbReference type="ARBA" id="ARBA00023125"/>
    </source>
</evidence>
<dbReference type="OrthoDB" id="9808360at2"/>
<gene>
    <name evidence="2" type="ORF">C8N24_1340</name>
</gene>
<dbReference type="GO" id="GO:0003677">
    <property type="term" value="F:DNA binding"/>
    <property type="evidence" value="ECO:0007669"/>
    <property type="project" value="UniProtKB-KW"/>
</dbReference>
<dbReference type="PROSITE" id="PS51197">
    <property type="entry name" value="HTH_RRF2_2"/>
    <property type="match status" value="1"/>
</dbReference>
<comment type="caution">
    <text evidence="2">The sequence shown here is derived from an EMBL/GenBank/DDBJ whole genome shotgun (WGS) entry which is preliminary data.</text>
</comment>
<dbReference type="PANTHER" id="PTHR33221">
    <property type="entry name" value="WINGED HELIX-TURN-HELIX TRANSCRIPTIONAL REGULATOR, RRF2 FAMILY"/>
    <property type="match status" value="1"/>
</dbReference>
<dbReference type="NCBIfam" id="TIGR00738">
    <property type="entry name" value="rrf2_super"/>
    <property type="match status" value="1"/>
</dbReference>
<proteinExistence type="predicted"/>
<protein>
    <submittedName>
        <fullName evidence="2">BadM/Rrf2 family transcriptional regulator</fullName>
    </submittedName>
</protein>
<organism evidence="2 3">
    <name type="scientific">Solirubrobacter pauli</name>
    <dbReference type="NCBI Taxonomy" id="166793"/>
    <lineage>
        <taxon>Bacteria</taxon>
        <taxon>Bacillati</taxon>
        <taxon>Actinomycetota</taxon>
        <taxon>Thermoleophilia</taxon>
        <taxon>Solirubrobacterales</taxon>
        <taxon>Solirubrobacteraceae</taxon>
        <taxon>Solirubrobacter</taxon>
    </lineage>
</organism>
<keyword evidence="3" id="KW-1185">Reference proteome</keyword>
<evidence type="ECO:0000313" key="3">
    <source>
        <dbReference type="Proteomes" id="UP000278962"/>
    </source>
</evidence>
<dbReference type="AlphaFoldDB" id="A0A660L937"/>
<sequence>MKVSAKADYAVRAAAELAAAQPTGALVRAEKIATAQGIPQRFLENILSDLRHAGLVQSQRGAEGGHRLNRPAEEVSVADIIRAVDGPLAAVRGERPESVTYDGPAEPLQRVWIAVRKNLRDVVEQVTLADLATGALPEGVNALADDPEAWTTR</sequence>
<dbReference type="PANTHER" id="PTHR33221:SF5">
    <property type="entry name" value="HTH-TYPE TRANSCRIPTIONAL REGULATOR ISCR"/>
    <property type="match status" value="1"/>
</dbReference>
<dbReference type="RefSeq" id="WP_121249198.1">
    <property type="nucleotide sequence ID" value="NZ_RBIL01000001.1"/>
</dbReference>
<dbReference type="InterPro" id="IPR036390">
    <property type="entry name" value="WH_DNA-bd_sf"/>
</dbReference>
<dbReference type="GO" id="GO:0003700">
    <property type="term" value="F:DNA-binding transcription factor activity"/>
    <property type="evidence" value="ECO:0007669"/>
    <property type="project" value="TreeGrafter"/>
</dbReference>
<dbReference type="GO" id="GO:0005829">
    <property type="term" value="C:cytosol"/>
    <property type="evidence" value="ECO:0007669"/>
    <property type="project" value="TreeGrafter"/>
</dbReference>
<keyword evidence="1" id="KW-0238">DNA-binding</keyword>
<dbReference type="Gene3D" id="1.10.10.10">
    <property type="entry name" value="Winged helix-like DNA-binding domain superfamily/Winged helix DNA-binding domain"/>
    <property type="match status" value="1"/>
</dbReference>
<accession>A0A660L937</accession>
<dbReference type="InterPro" id="IPR036388">
    <property type="entry name" value="WH-like_DNA-bd_sf"/>
</dbReference>
<name>A0A660L937_9ACTN</name>
<reference evidence="2 3" key="1">
    <citation type="submission" date="2018-10" db="EMBL/GenBank/DDBJ databases">
        <title>Genomic Encyclopedia of Archaeal and Bacterial Type Strains, Phase II (KMG-II): from individual species to whole genera.</title>
        <authorList>
            <person name="Goeker M."/>
        </authorList>
    </citation>
    <scope>NUCLEOTIDE SEQUENCE [LARGE SCALE GENOMIC DNA]</scope>
    <source>
        <strain evidence="2 3">DSM 14954</strain>
    </source>
</reference>
<evidence type="ECO:0000313" key="2">
    <source>
        <dbReference type="EMBL" id="RKQ91518.1"/>
    </source>
</evidence>
<dbReference type="InterPro" id="IPR000944">
    <property type="entry name" value="Tscrpt_reg_Rrf2"/>
</dbReference>
<dbReference type="Pfam" id="PF02082">
    <property type="entry name" value="Rrf2"/>
    <property type="match status" value="1"/>
</dbReference>
<dbReference type="SUPFAM" id="SSF46785">
    <property type="entry name" value="Winged helix' DNA-binding domain"/>
    <property type="match status" value="1"/>
</dbReference>